<dbReference type="AlphaFoldDB" id="A0A937F9U4"/>
<dbReference type="NCBIfam" id="TIGR04223">
    <property type="entry name" value="quorum_AgrD"/>
    <property type="match status" value="1"/>
</dbReference>
<accession>A0A937F9U4</accession>
<evidence type="ECO:0000313" key="2">
    <source>
        <dbReference type="Proteomes" id="UP000623681"/>
    </source>
</evidence>
<gene>
    <name evidence="1" type="ORF">JK634_00110</name>
</gene>
<organism evidence="1 2">
    <name type="scientific">Clostridium paridis</name>
    <dbReference type="NCBI Taxonomy" id="2803863"/>
    <lineage>
        <taxon>Bacteria</taxon>
        <taxon>Bacillati</taxon>
        <taxon>Bacillota</taxon>
        <taxon>Clostridia</taxon>
        <taxon>Eubacteriales</taxon>
        <taxon>Clostridiaceae</taxon>
        <taxon>Clostridium</taxon>
    </lineage>
</organism>
<dbReference type="RefSeq" id="WP_202765601.1">
    <property type="nucleotide sequence ID" value="NZ_JAESWA010000001.1"/>
</dbReference>
<keyword evidence="2" id="KW-1185">Reference proteome</keyword>
<protein>
    <submittedName>
        <fullName evidence="1">Cyclic lactone autoinducer peptide</fullName>
    </submittedName>
</protein>
<reference evidence="1" key="1">
    <citation type="submission" date="2021-01" db="EMBL/GenBank/DDBJ databases">
        <title>Genome public.</title>
        <authorList>
            <person name="Liu C."/>
            <person name="Sun Q."/>
        </authorList>
    </citation>
    <scope>NUCLEOTIDE SEQUENCE</scope>
    <source>
        <strain evidence="1">YIM B02565</strain>
    </source>
</reference>
<proteinExistence type="predicted"/>
<name>A0A937F9U4_9CLOT</name>
<dbReference type="InterPro" id="IPR009229">
    <property type="entry name" value="AgrD"/>
</dbReference>
<dbReference type="EMBL" id="JAESWA010000001">
    <property type="protein sequence ID" value="MBL4930215.1"/>
    <property type="molecule type" value="Genomic_DNA"/>
</dbReference>
<comment type="caution">
    <text evidence="1">The sequence shown here is derived from an EMBL/GenBank/DDBJ whole genome shotgun (WGS) entry which is preliminary data.</text>
</comment>
<sequence length="48" mass="5414">MKDMKKQLLTKIGEASSKISDKAMGKCIMIGLYEPKIPAEMLKKNEDK</sequence>
<evidence type="ECO:0000313" key="1">
    <source>
        <dbReference type="EMBL" id="MBL4930215.1"/>
    </source>
</evidence>
<dbReference type="Proteomes" id="UP000623681">
    <property type="component" value="Unassembled WGS sequence"/>
</dbReference>